<accession>A0A7W7SJH2</accession>
<comment type="caution">
    <text evidence="2">The sequence shown here is derived from an EMBL/GenBank/DDBJ whole genome shotgun (WGS) entry which is preliminary data.</text>
</comment>
<dbReference type="EMBL" id="JACHJR010000001">
    <property type="protein sequence ID" value="MBB4951609.1"/>
    <property type="molecule type" value="Genomic_DNA"/>
</dbReference>
<evidence type="ECO:0000256" key="1">
    <source>
        <dbReference type="SAM" id="MobiDB-lite"/>
    </source>
</evidence>
<keyword evidence="3" id="KW-1185">Reference proteome</keyword>
<reference evidence="2 3" key="1">
    <citation type="submission" date="2020-08" db="EMBL/GenBank/DDBJ databases">
        <title>Sequencing the genomes of 1000 actinobacteria strains.</title>
        <authorList>
            <person name="Klenk H.-P."/>
        </authorList>
    </citation>
    <scope>NUCLEOTIDE SEQUENCE [LARGE SCALE GENOMIC DNA]</scope>
    <source>
        <strain evidence="2 3">DSM 44786</strain>
    </source>
</reference>
<organism evidence="2 3">
    <name type="scientific">Kitasatospora gansuensis</name>
    <dbReference type="NCBI Taxonomy" id="258050"/>
    <lineage>
        <taxon>Bacteria</taxon>
        <taxon>Bacillati</taxon>
        <taxon>Actinomycetota</taxon>
        <taxon>Actinomycetes</taxon>
        <taxon>Kitasatosporales</taxon>
        <taxon>Streptomycetaceae</taxon>
        <taxon>Kitasatospora</taxon>
    </lineage>
</organism>
<sequence>MSRIAQVIVLAQYADKVMDPLTRPDDSRSWEGQFEQLAMFADGWMIEFTRVRPRSGLLRHLESLEWPHPASVQVLIHDEEDDCFGLWMMRDGVLVEVPLPGHRRLHPPAPATDEFPPQPGLLWRTETTVPSGFSTERQDQRPAW</sequence>
<evidence type="ECO:0000313" key="2">
    <source>
        <dbReference type="EMBL" id="MBB4951609.1"/>
    </source>
</evidence>
<feature type="compositionally biased region" description="Polar residues" evidence="1">
    <location>
        <begin position="125"/>
        <end position="135"/>
    </location>
</feature>
<proteinExistence type="predicted"/>
<name>A0A7W7SJH2_9ACTN</name>
<gene>
    <name evidence="2" type="ORF">F4556_007144</name>
</gene>
<dbReference type="RefSeq" id="WP_184923689.1">
    <property type="nucleotide sequence ID" value="NZ_JACHJR010000001.1"/>
</dbReference>
<feature type="region of interest" description="Disordered" evidence="1">
    <location>
        <begin position="108"/>
        <end position="144"/>
    </location>
</feature>
<dbReference type="Proteomes" id="UP000573327">
    <property type="component" value="Unassembled WGS sequence"/>
</dbReference>
<evidence type="ECO:0000313" key="3">
    <source>
        <dbReference type="Proteomes" id="UP000573327"/>
    </source>
</evidence>
<protein>
    <submittedName>
        <fullName evidence="2">Uncharacterized protein</fullName>
    </submittedName>
</protein>
<dbReference type="AlphaFoldDB" id="A0A7W7SJH2"/>